<dbReference type="STRING" id="1246637.MTBBW1_160018"/>
<evidence type="ECO:0000256" key="1">
    <source>
        <dbReference type="ARBA" id="ARBA00022649"/>
    </source>
</evidence>
<dbReference type="EMBL" id="FWEV01000068">
    <property type="protein sequence ID" value="SLM28827.1"/>
    <property type="molecule type" value="Genomic_DNA"/>
</dbReference>
<dbReference type="Gene3D" id="3.30.2310.20">
    <property type="entry name" value="RelE-like"/>
    <property type="match status" value="1"/>
</dbReference>
<evidence type="ECO:0000313" key="2">
    <source>
        <dbReference type="EMBL" id="SLM28827.1"/>
    </source>
</evidence>
<dbReference type="SUPFAM" id="SSF143011">
    <property type="entry name" value="RelE-like"/>
    <property type="match status" value="1"/>
</dbReference>
<protein>
    <submittedName>
        <fullName evidence="2">Genome sequencing data, contig C322</fullName>
    </submittedName>
</protein>
<reference evidence="2 3" key="1">
    <citation type="submission" date="2017-03" db="EMBL/GenBank/DDBJ databases">
        <authorList>
            <person name="Afonso C.L."/>
            <person name="Miller P.J."/>
            <person name="Scott M.A."/>
            <person name="Spackman E."/>
            <person name="Goraichik I."/>
            <person name="Dimitrov K.M."/>
            <person name="Suarez D.L."/>
            <person name="Swayne D.E."/>
        </authorList>
    </citation>
    <scope>NUCLEOTIDE SEQUENCE [LARGE SCALE GENOMIC DNA]</scope>
    <source>
        <strain evidence="2">PRJEB14757</strain>
    </source>
</reference>
<keyword evidence="1" id="KW-1277">Toxin-antitoxin system</keyword>
<name>A0A1W1H8L7_9BACT</name>
<dbReference type="InterPro" id="IPR007712">
    <property type="entry name" value="RelE/ParE_toxin"/>
</dbReference>
<dbReference type="InterPro" id="IPR035093">
    <property type="entry name" value="RelE/ParE_toxin_dom_sf"/>
</dbReference>
<organism evidence="2 3">
    <name type="scientific">Desulfamplus magnetovallimortis</name>
    <dbReference type="NCBI Taxonomy" id="1246637"/>
    <lineage>
        <taxon>Bacteria</taxon>
        <taxon>Pseudomonadati</taxon>
        <taxon>Thermodesulfobacteriota</taxon>
        <taxon>Desulfobacteria</taxon>
        <taxon>Desulfobacterales</taxon>
        <taxon>Desulfobacteraceae</taxon>
        <taxon>Desulfamplus</taxon>
    </lineage>
</organism>
<accession>A0A1W1H8L7</accession>
<dbReference type="AlphaFoldDB" id="A0A1W1H8L7"/>
<keyword evidence="3" id="KW-1185">Reference proteome</keyword>
<evidence type="ECO:0000313" key="3">
    <source>
        <dbReference type="Proteomes" id="UP000191931"/>
    </source>
</evidence>
<dbReference type="RefSeq" id="WP_080799104.1">
    <property type="nucleotide sequence ID" value="NZ_LT828540.1"/>
</dbReference>
<sequence>MLKIDISRSAAKFIQKLPPKHFKQVVGTLFHLRKTPTPQDSEQLSGFPQYRRTEIGEYRIIYRFDQDTLFVAVVGKRNDDAVLYESLGNSLFLK</sequence>
<dbReference type="OrthoDB" id="5570653at2"/>
<dbReference type="Pfam" id="PF05016">
    <property type="entry name" value="ParE_toxin"/>
    <property type="match status" value="1"/>
</dbReference>
<dbReference type="Proteomes" id="UP000191931">
    <property type="component" value="Unassembled WGS sequence"/>
</dbReference>
<gene>
    <name evidence="2" type="ORF">MTBBW1_160018</name>
</gene>
<proteinExistence type="predicted"/>